<comment type="catalytic activity">
    <reaction evidence="11">
        <text>Fe(II)-heme o + 2 A + H2O = Fe(II)-heme a + 2 AH2</text>
        <dbReference type="Rhea" id="RHEA:63388"/>
        <dbReference type="ChEBI" id="CHEBI:13193"/>
        <dbReference type="ChEBI" id="CHEBI:15377"/>
        <dbReference type="ChEBI" id="CHEBI:17499"/>
        <dbReference type="ChEBI" id="CHEBI:60530"/>
        <dbReference type="ChEBI" id="CHEBI:61715"/>
        <dbReference type="EC" id="1.17.99.9"/>
    </reaction>
    <physiologicalReaction direction="left-to-right" evidence="11">
        <dbReference type="Rhea" id="RHEA:63389"/>
    </physiologicalReaction>
</comment>
<feature type="transmembrane region" description="Helical" evidence="12">
    <location>
        <begin position="326"/>
        <end position="343"/>
    </location>
</feature>
<dbReference type="AlphaFoldDB" id="A0A418WAL5"/>
<comment type="function">
    <text evidence="12">Catalyzes the conversion of heme O to heme A by two successive hydroxylations of the methyl group at C8. The first hydroxylation forms heme I, the second hydroxylation results in an unstable dihydroxymethyl group, which spontaneously dehydrates, resulting in the formyl group of heme A.</text>
</comment>
<keyword evidence="8 12" id="KW-0350">Heme biosynthesis</keyword>
<keyword evidence="7 12" id="KW-0408">Iron</keyword>
<keyword evidence="6 12" id="KW-0560">Oxidoreductase</keyword>
<evidence type="ECO:0000256" key="3">
    <source>
        <dbReference type="ARBA" id="ARBA00022692"/>
    </source>
</evidence>
<comment type="similarity">
    <text evidence="12">Belongs to the COX15/CtaA family. Type 2 subfamily.</text>
</comment>
<dbReference type="Pfam" id="PF02628">
    <property type="entry name" value="COX15-CtaA"/>
    <property type="match status" value="1"/>
</dbReference>
<evidence type="ECO:0000256" key="5">
    <source>
        <dbReference type="ARBA" id="ARBA00022989"/>
    </source>
</evidence>
<dbReference type="GO" id="GO:0005886">
    <property type="term" value="C:plasma membrane"/>
    <property type="evidence" value="ECO:0007669"/>
    <property type="project" value="UniProtKB-SubCell"/>
</dbReference>
<keyword evidence="3 12" id="KW-0812">Transmembrane</keyword>
<comment type="subunit">
    <text evidence="12">Interacts with CtaB.</text>
</comment>
<feature type="transmembrane region" description="Helical" evidence="12">
    <location>
        <begin position="170"/>
        <end position="191"/>
    </location>
</feature>
<feature type="transmembrane region" description="Helical" evidence="12">
    <location>
        <begin position="136"/>
        <end position="158"/>
    </location>
</feature>
<keyword evidence="5 12" id="KW-1133">Transmembrane helix</keyword>
<sequence length="349" mass="38396">MQSQSQRQQGGLIARPTNRPVAIWLFTISVLLLAMVVLGGVTRLTDSGLSITTWKPVSGALPPMSDADWAVEFQNYQQIPQYELVNKGMALDEFKWIFWYEWAHRLLGRLIGLVFALPYLWFLFRGRLDRPMAWRLGGILLLGGSQGALGWFMVASGLTERVSVSQYRLAAHLGLAFIIQAAVFWTALDLWRGRVVQVASRGLSTAAFVVLGLVFLQILLGAFVAGLDAGLAYNTWPLMDGDLVPAGLFSHVPAWIDPFENSITAQFLHRHFAVVVALAVLALALLVRGRVPRAGDAAGLLAFAVMLQFILGVWTLLAVVPVHLGALHQALAFILFTLGLNLAHRLRRP</sequence>
<dbReference type="OrthoDB" id="9793156at2"/>
<evidence type="ECO:0000256" key="9">
    <source>
        <dbReference type="ARBA" id="ARBA00023136"/>
    </source>
</evidence>
<feature type="transmembrane region" description="Helical" evidence="12">
    <location>
        <begin position="267"/>
        <end position="287"/>
    </location>
</feature>
<dbReference type="GO" id="GO:0016653">
    <property type="term" value="F:oxidoreductase activity, acting on NAD(P)H, heme protein as acceptor"/>
    <property type="evidence" value="ECO:0007669"/>
    <property type="project" value="TreeGrafter"/>
</dbReference>
<dbReference type="PANTHER" id="PTHR23289:SF2">
    <property type="entry name" value="CYTOCHROME C OXIDASE ASSEMBLY PROTEIN COX15 HOMOLOG"/>
    <property type="match status" value="1"/>
</dbReference>
<dbReference type="EMBL" id="QYUK01000011">
    <property type="protein sequence ID" value="RJF86998.1"/>
    <property type="molecule type" value="Genomic_DNA"/>
</dbReference>
<feature type="transmembrane region" description="Helical" evidence="12">
    <location>
        <begin position="203"/>
        <end position="227"/>
    </location>
</feature>
<evidence type="ECO:0000256" key="7">
    <source>
        <dbReference type="ARBA" id="ARBA00023004"/>
    </source>
</evidence>
<dbReference type="EC" id="1.17.99.9" evidence="12"/>
<dbReference type="UniPathway" id="UPA00269">
    <property type="reaction ID" value="UER00713"/>
</dbReference>
<dbReference type="GO" id="GO:0046872">
    <property type="term" value="F:metal ion binding"/>
    <property type="evidence" value="ECO:0007669"/>
    <property type="project" value="UniProtKB-KW"/>
</dbReference>
<feature type="binding site" description="axial binding residue" evidence="12">
    <location>
        <position position="328"/>
    </location>
    <ligand>
        <name>heme</name>
        <dbReference type="ChEBI" id="CHEBI:30413"/>
    </ligand>
    <ligandPart>
        <name>Fe</name>
        <dbReference type="ChEBI" id="CHEBI:18248"/>
    </ligandPart>
</feature>
<comment type="pathway">
    <text evidence="10 12">Porphyrin-containing compound metabolism; heme A biosynthesis; heme A from heme O: step 1/1.</text>
</comment>
<keyword evidence="4 12" id="KW-0479">Metal-binding</keyword>
<gene>
    <name evidence="12" type="primary">ctaA</name>
    <name evidence="13" type="ORF">D3874_08185</name>
</gene>
<feature type="transmembrane region" description="Helical" evidence="12">
    <location>
        <begin position="106"/>
        <end position="124"/>
    </location>
</feature>
<evidence type="ECO:0000256" key="10">
    <source>
        <dbReference type="ARBA" id="ARBA00044501"/>
    </source>
</evidence>
<keyword evidence="14" id="KW-1185">Reference proteome</keyword>
<evidence type="ECO:0000256" key="4">
    <source>
        <dbReference type="ARBA" id="ARBA00022723"/>
    </source>
</evidence>
<feature type="binding site" description="axial binding residue" evidence="12">
    <location>
        <position position="269"/>
    </location>
    <ligand>
        <name>heme</name>
        <dbReference type="ChEBI" id="CHEBI:30413"/>
    </ligand>
    <ligandPart>
        <name>Fe</name>
        <dbReference type="ChEBI" id="CHEBI:18248"/>
    </ligandPart>
</feature>
<evidence type="ECO:0000313" key="14">
    <source>
        <dbReference type="Proteomes" id="UP000284605"/>
    </source>
</evidence>
<dbReference type="GO" id="GO:0120547">
    <property type="term" value="F:heme A synthase activity"/>
    <property type="evidence" value="ECO:0007669"/>
    <property type="project" value="UniProtKB-EC"/>
</dbReference>
<keyword evidence="9 12" id="KW-0472">Membrane</keyword>
<comment type="cofactor">
    <cofactor evidence="1 12">
        <name>heme b</name>
        <dbReference type="ChEBI" id="CHEBI:60344"/>
    </cofactor>
</comment>
<evidence type="ECO:0000256" key="6">
    <source>
        <dbReference type="ARBA" id="ARBA00023002"/>
    </source>
</evidence>
<evidence type="ECO:0000256" key="12">
    <source>
        <dbReference type="HAMAP-Rule" id="MF_01665"/>
    </source>
</evidence>
<protein>
    <recommendedName>
        <fullName evidence="12">Heme A synthase</fullName>
        <shortName evidence="12">HAS</shortName>
        <ecNumber evidence="12">1.17.99.9</ecNumber>
    </recommendedName>
    <alternativeName>
        <fullName evidence="12">Cytochrome aa3-controlling protein</fullName>
    </alternativeName>
</protein>
<name>A0A418WAL5_9PROT</name>
<dbReference type="HAMAP" id="MF_01665">
    <property type="entry name" value="HemeA_synth_type2"/>
    <property type="match status" value="1"/>
</dbReference>
<dbReference type="PANTHER" id="PTHR23289">
    <property type="entry name" value="CYTOCHROME C OXIDASE ASSEMBLY PROTEIN COX15"/>
    <property type="match status" value="1"/>
</dbReference>
<feature type="transmembrane region" description="Helical" evidence="12">
    <location>
        <begin position="299"/>
        <end position="320"/>
    </location>
</feature>
<reference evidence="13 14" key="1">
    <citation type="submission" date="2018-09" db="EMBL/GenBank/DDBJ databases">
        <authorList>
            <person name="Zhu H."/>
        </authorList>
    </citation>
    <scope>NUCLEOTIDE SEQUENCE [LARGE SCALE GENOMIC DNA]</scope>
    <source>
        <strain evidence="13 14">K1W22B-8</strain>
    </source>
</reference>
<dbReference type="InterPro" id="IPR023754">
    <property type="entry name" value="HemeA_Synthase_type2"/>
</dbReference>
<evidence type="ECO:0000256" key="2">
    <source>
        <dbReference type="ARBA" id="ARBA00004141"/>
    </source>
</evidence>
<organism evidence="13 14">
    <name type="scientific">Oleomonas cavernae</name>
    <dbReference type="NCBI Taxonomy" id="2320859"/>
    <lineage>
        <taxon>Bacteria</taxon>
        <taxon>Pseudomonadati</taxon>
        <taxon>Pseudomonadota</taxon>
        <taxon>Alphaproteobacteria</taxon>
        <taxon>Acetobacterales</taxon>
        <taxon>Acetobacteraceae</taxon>
        <taxon>Oleomonas</taxon>
    </lineage>
</organism>
<keyword evidence="12" id="KW-1003">Cell membrane</keyword>
<evidence type="ECO:0000256" key="8">
    <source>
        <dbReference type="ARBA" id="ARBA00023133"/>
    </source>
</evidence>
<evidence type="ECO:0000256" key="1">
    <source>
        <dbReference type="ARBA" id="ARBA00001970"/>
    </source>
</evidence>
<dbReference type="GO" id="GO:0006784">
    <property type="term" value="P:heme A biosynthetic process"/>
    <property type="evidence" value="ECO:0007669"/>
    <property type="project" value="UniProtKB-UniRule"/>
</dbReference>
<dbReference type="InterPro" id="IPR003780">
    <property type="entry name" value="COX15/CtaA_fam"/>
</dbReference>
<accession>A0A418WAL5</accession>
<proteinExistence type="inferred from homology"/>
<comment type="caution">
    <text evidence="13">The sequence shown here is derived from an EMBL/GenBank/DDBJ whole genome shotgun (WGS) entry which is preliminary data.</text>
</comment>
<comment type="subcellular location">
    <subcellularLocation>
        <location evidence="12">Cell membrane</location>
        <topology evidence="12">Multi-pass membrane protein</topology>
    </subcellularLocation>
    <subcellularLocation>
        <location evidence="2">Membrane</location>
        <topology evidence="2">Multi-pass membrane protein</topology>
    </subcellularLocation>
</comment>
<evidence type="ECO:0000256" key="11">
    <source>
        <dbReference type="ARBA" id="ARBA00048044"/>
    </source>
</evidence>
<evidence type="ECO:0000313" key="13">
    <source>
        <dbReference type="EMBL" id="RJF86998.1"/>
    </source>
</evidence>
<dbReference type="Proteomes" id="UP000284605">
    <property type="component" value="Unassembled WGS sequence"/>
</dbReference>
<feature type="transmembrane region" description="Helical" evidence="12">
    <location>
        <begin position="21"/>
        <end position="41"/>
    </location>
</feature>